<comment type="caution">
    <text evidence="3">The sequence shown here is derived from an EMBL/GenBank/DDBJ whole genome shotgun (WGS) entry which is preliminary data.</text>
</comment>
<dbReference type="AlphaFoldDB" id="A0A2W4JIM9"/>
<name>A0A2W4JIM9_9PSEU</name>
<feature type="transmembrane region" description="Helical" evidence="1">
    <location>
        <begin position="207"/>
        <end position="233"/>
    </location>
</feature>
<feature type="transmembrane region" description="Helical" evidence="1">
    <location>
        <begin position="245"/>
        <end position="261"/>
    </location>
</feature>
<reference evidence="2" key="2">
    <citation type="submission" date="2018-05" db="EMBL/GenBank/DDBJ databases">
        <authorList>
            <person name="Moura L."/>
            <person name="Setubal J.C."/>
        </authorList>
    </citation>
    <scope>NUCLEOTIDE SEQUENCE</scope>
    <source>
        <strain evidence="2">ZC4RG45</strain>
    </source>
</reference>
<feature type="transmembrane region" description="Helical" evidence="1">
    <location>
        <begin position="77"/>
        <end position="96"/>
    </location>
</feature>
<dbReference type="EMBL" id="QGUI02000305">
    <property type="protein sequence ID" value="MFO7193930.1"/>
    <property type="molecule type" value="Genomic_DNA"/>
</dbReference>
<keyword evidence="1" id="KW-1133">Transmembrane helix</keyword>
<feature type="transmembrane region" description="Helical" evidence="1">
    <location>
        <begin position="20"/>
        <end position="40"/>
    </location>
</feature>
<organism evidence="3">
    <name type="scientific">Thermocrispum agreste</name>
    <dbReference type="NCBI Taxonomy" id="37925"/>
    <lineage>
        <taxon>Bacteria</taxon>
        <taxon>Bacillati</taxon>
        <taxon>Actinomycetota</taxon>
        <taxon>Actinomycetes</taxon>
        <taxon>Pseudonocardiales</taxon>
        <taxon>Pseudonocardiaceae</taxon>
        <taxon>Thermocrispum</taxon>
    </lineage>
</organism>
<evidence type="ECO:0000313" key="3">
    <source>
        <dbReference type="EMBL" id="PZM98321.1"/>
    </source>
</evidence>
<accession>A0A2W4JIM9</accession>
<feature type="transmembrane region" description="Helical" evidence="1">
    <location>
        <begin position="136"/>
        <end position="155"/>
    </location>
</feature>
<feature type="transmembrane region" description="Helical" evidence="1">
    <location>
        <begin position="103"/>
        <end position="124"/>
    </location>
</feature>
<reference evidence="3" key="1">
    <citation type="submission" date="2018-05" db="EMBL/GenBank/DDBJ databases">
        <authorList>
            <person name="Lanie J.A."/>
            <person name="Ng W.-L."/>
            <person name="Kazmierczak K.M."/>
            <person name="Andrzejewski T.M."/>
            <person name="Davidsen T.M."/>
            <person name="Wayne K.J."/>
            <person name="Tettelin H."/>
            <person name="Glass J.I."/>
            <person name="Rusch D."/>
            <person name="Podicherti R."/>
            <person name="Tsui H.-C.T."/>
            <person name="Winkler M.E."/>
        </authorList>
    </citation>
    <scope>NUCLEOTIDE SEQUENCE</scope>
    <source>
        <strain evidence="3">ZC4RG45</strain>
    </source>
</reference>
<feature type="transmembrane region" description="Helical" evidence="1">
    <location>
        <begin position="267"/>
        <end position="285"/>
    </location>
</feature>
<keyword evidence="1" id="KW-0472">Membrane</keyword>
<feature type="transmembrane region" description="Helical" evidence="1">
    <location>
        <begin position="52"/>
        <end position="71"/>
    </location>
</feature>
<evidence type="ECO:0000313" key="4">
    <source>
        <dbReference type="Proteomes" id="UP000249324"/>
    </source>
</evidence>
<keyword evidence="1" id="KW-0812">Transmembrane</keyword>
<evidence type="ECO:0000256" key="1">
    <source>
        <dbReference type="SAM" id="Phobius"/>
    </source>
</evidence>
<reference evidence="2" key="4">
    <citation type="submission" date="2023-08" db="EMBL/GenBank/DDBJ databases">
        <authorList>
            <person name="Guima S.E.S."/>
            <person name="Martins L.F."/>
            <person name="Silva A.M."/>
            <person name="Setubal J.C."/>
        </authorList>
    </citation>
    <scope>NUCLEOTIDE SEQUENCE</scope>
    <source>
        <strain evidence="2">ZC4RG45</strain>
    </source>
</reference>
<protein>
    <submittedName>
        <fullName evidence="3">Uncharacterized protein</fullName>
    </submittedName>
</protein>
<gene>
    <name evidence="2" type="ORF">DIU77_016935</name>
    <name evidence="3" type="ORF">DIU77_08085</name>
</gene>
<proteinExistence type="predicted"/>
<sequence>MHTLPALLTALPTASAVGGWWLIAGLVVAGAFAALFTGTGRRRAVPHPVLRVAVWGLLAAVAARAFAAVVFPQYDSLAAAVVIVVTGGGVILGLAAPPASRRAASAVLLLGAASFAAICATVDPPPTVVPVPADDTSAASSFAVAGLFVAPMLVLDPAGSARRGLARVAAAVVATCAVAAGALYQLGPQRLAVSDAPLHDALAAADAAVLTTMLEAFVVVGTLTAVLVALASARRAASAGPRPRILVGAVVAGAVVLASTVDPVVVLAAASVVAVTSSVLGWVQAGQDGGRQNGK</sequence>
<feature type="transmembrane region" description="Helical" evidence="1">
    <location>
        <begin position="167"/>
        <end position="187"/>
    </location>
</feature>
<evidence type="ECO:0000313" key="2">
    <source>
        <dbReference type="EMBL" id="MFO7193930.1"/>
    </source>
</evidence>
<dbReference type="Proteomes" id="UP000249324">
    <property type="component" value="Unassembled WGS sequence"/>
</dbReference>
<reference evidence="2 4" key="3">
    <citation type="journal article" date="2021" name="BMC Genomics">
        <title>Genome-resolved metagenome and metatranscriptome analyses of thermophilic composting reveal key bacterial players and their metabolic interactions.</title>
        <authorList>
            <person name="Braga L.P.P."/>
            <person name="Pereira R.V."/>
            <person name="Martins L.F."/>
            <person name="Moura L.M.S."/>
            <person name="Sanchez F.B."/>
            <person name="Patane J.S.L."/>
            <person name="da Silva A.M."/>
            <person name="Setubal J.C."/>
        </authorList>
    </citation>
    <scope>NUCLEOTIDE SEQUENCE [LARGE SCALE GENOMIC DNA]</scope>
    <source>
        <strain evidence="2">ZC4RG45</strain>
    </source>
</reference>
<dbReference type="EMBL" id="QGUI01000257">
    <property type="protein sequence ID" value="PZM98321.1"/>
    <property type="molecule type" value="Genomic_DNA"/>
</dbReference>
<dbReference type="STRING" id="1111738.GCA_000427905_00677"/>